<dbReference type="Gene3D" id="4.10.240.10">
    <property type="entry name" value="Zn(2)-C6 fungal-type DNA-binding domain"/>
    <property type="match status" value="1"/>
</dbReference>
<evidence type="ECO:0000259" key="1">
    <source>
        <dbReference type="PROSITE" id="PS50048"/>
    </source>
</evidence>
<accession>A0AAN7WMI1</accession>
<gene>
    <name evidence="2" type="ORF">RI543_002808</name>
</gene>
<organism evidence="2 3">
    <name type="scientific">Arxiozyma heterogenica</name>
    <dbReference type="NCBI Taxonomy" id="278026"/>
    <lineage>
        <taxon>Eukaryota</taxon>
        <taxon>Fungi</taxon>
        <taxon>Dikarya</taxon>
        <taxon>Ascomycota</taxon>
        <taxon>Saccharomycotina</taxon>
        <taxon>Saccharomycetes</taxon>
        <taxon>Saccharomycetales</taxon>
        <taxon>Saccharomycetaceae</taxon>
        <taxon>Arxiozyma</taxon>
    </lineage>
</organism>
<name>A0AAN7WMI1_9SACH</name>
<comment type="caution">
    <text evidence="2">The sequence shown here is derived from an EMBL/GenBank/DDBJ whole genome shotgun (WGS) entry which is preliminary data.</text>
</comment>
<dbReference type="GO" id="GO:0006351">
    <property type="term" value="P:DNA-templated transcription"/>
    <property type="evidence" value="ECO:0007669"/>
    <property type="project" value="InterPro"/>
</dbReference>
<reference evidence="3" key="1">
    <citation type="submission" date="2023-07" db="EMBL/GenBank/DDBJ databases">
        <title>A draft genome of Kazachstania heterogenica Y-27499.</title>
        <authorList>
            <person name="Donic C."/>
            <person name="Kralova J.S."/>
            <person name="Fidel L."/>
            <person name="Ben-Dor S."/>
            <person name="Jung S."/>
        </authorList>
    </citation>
    <scope>NUCLEOTIDE SEQUENCE [LARGE SCALE GENOMIC DNA]</scope>
    <source>
        <strain evidence="3">Y27499</strain>
    </source>
</reference>
<keyword evidence="3" id="KW-1185">Reference proteome</keyword>
<dbReference type="PANTHER" id="PTHR31405:SF8">
    <property type="entry name" value="TRANSCRIPTION FACTOR PDR8-RELATED"/>
    <property type="match status" value="1"/>
</dbReference>
<dbReference type="InterPro" id="IPR052693">
    <property type="entry name" value="Yeast_MDR_Regulatory"/>
</dbReference>
<dbReference type="GO" id="GO:0000981">
    <property type="term" value="F:DNA-binding transcription factor activity, RNA polymerase II-specific"/>
    <property type="evidence" value="ECO:0007669"/>
    <property type="project" value="InterPro"/>
</dbReference>
<dbReference type="EMBL" id="JAWIZZ010000046">
    <property type="protein sequence ID" value="KAK5779688.1"/>
    <property type="molecule type" value="Genomic_DNA"/>
</dbReference>
<dbReference type="Proteomes" id="UP001306508">
    <property type="component" value="Unassembled WGS sequence"/>
</dbReference>
<evidence type="ECO:0000313" key="2">
    <source>
        <dbReference type="EMBL" id="KAK5779688.1"/>
    </source>
</evidence>
<dbReference type="Pfam" id="PF00172">
    <property type="entry name" value="Zn_clus"/>
    <property type="match status" value="1"/>
</dbReference>
<dbReference type="PROSITE" id="PS50048">
    <property type="entry name" value="ZN2_CY6_FUNGAL_2"/>
    <property type="match status" value="1"/>
</dbReference>
<feature type="domain" description="Zn(2)-C6 fungal-type" evidence="1">
    <location>
        <begin position="24"/>
        <end position="55"/>
    </location>
</feature>
<dbReference type="PROSITE" id="PS00463">
    <property type="entry name" value="ZN2_CY6_FUNGAL_1"/>
    <property type="match status" value="1"/>
</dbReference>
<dbReference type="GO" id="GO:0008270">
    <property type="term" value="F:zinc ion binding"/>
    <property type="evidence" value="ECO:0007669"/>
    <property type="project" value="InterPro"/>
</dbReference>
<dbReference type="CDD" id="cd12148">
    <property type="entry name" value="fungal_TF_MHR"/>
    <property type="match status" value="1"/>
</dbReference>
<dbReference type="InterPro" id="IPR001138">
    <property type="entry name" value="Zn2Cys6_DnaBD"/>
</dbReference>
<dbReference type="SMART" id="SM00066">
    <property type="entry name" value="GAL4"/>
    <property type="match status" value="1"/>
</dbReference>
<sequence>MTIPNVVANGTVKKVKRRRKPIKSCTFCRQRKLKCDQRKPVCSSCKSRNLYDCTYPAISSFTPEKIANCIEIINPSNNADENNNNISSLPSSSMNTNELLSKVQFLEQQIFEMKHNSIDNQILKTDVSSPVMPNEQIRNENQSPNLTINNNNDSTHNINYSNNENIFQNFDQHLPNPLNDYYFLQCKTSGRRIVYGPTSMRTSLHKHWSGFAHKFNQLWVKIKFERNKWKKSRNISNLNELKYIEQQNDTQFSSLLERLCHDLPPYNKCLEIIKNFFDPSYDHLRLVNSTLDRYKVVNDFYTYFVPDSENLLPNGDKPIKNLLAGSKKNYYKVAVIIQIITLQYFYQSCPESIDIFSLYLLGQVSPKVFFIERLQFMLLRCYYLKTYVSDCDSSNAINIISNMVSTAITMGLDRDINTIYKDQEHVLGNLKSIHNLWKMIVFLDLECSFQVGKPLLLHEIDLDYLDYNDILCEDPHSTRIMRMTKMGRQILKCLNSKKGTPKFQALVEHIINFMEKELPPISFFVNAEKLAEVSFSDMRVASFCLELILCLNSLNSALKKSVNIELRDKAIHMSLIAFHMLEAVTNRCFQLDKERFSEMLTHVSWNLTPYFSQAIWFATGLLPRASTIFCSILYYRLTVFTNNDFLFYNQKHTTWNPNTLRIGNTGIPVLDAFDIYSKLIDKWLYPNNPLKKQIMDNSYFFMVTNTLQLTFRKVLIKCMEYRKITEVTWISQLNNSIQSNPDTCLNDSKTKNLQEMLDENLIKNESTAKGVCPISMIMNSQQIQMKTDENNCPKNQEFYGSIDNHTDFPKKDPRRIRNDFTTYSGPVSPNYSDDGKSITKNIENESKKLIDEKESAMLQQITDEFWSNYNTGWEELLKQTDVHELFDHYL</sequence>
<dbReference type="PANTHER" id="PTHR31405">
    <property type="entry name" value="TRANSCRIPTION FACTOR PDR8-RELATED"/>
    <property type="match status" value="1"/>
</dbReference>
<protein>
    <recommendedName>
        <fullName evidence="1">Zn(2)-C6 fungal-type domain-containing protein</fullName>
    </recommendedName>
</protein>
<dbReference type="InterPro" id="IPR036864">
    <property type="entry name" value="Zn2-C6_fun-type_DNA-bd_sf"/>
</dbReference>
<evidence type="ECO:0000313" key="3">
    <source>
        <dbReference type="Proteomes" id="UP001306508"/>
    </source>
</evidence>
<proteinExistence type="predicted"/>
<dbReference type="SUPFAM" id="SSF57701">
    <property type="entry name" value="Zn2/Cys6 DNA-binding domain"/>
    <property type="match status" value="1"/>
</dbReference>
<dbReference type="GO" id="GO:0003677">
    <property type="term" value="F:DNA binding"/>
    <property type="evidence" value="ECO:0007669"/>
    <property type="project" value="InterPro"/>
</dbReference>
<dbReference type="CDD" id="cd00067">
    <property type="entry name" value="GAL4"/>
    <property type="match status" value="1"/>
</dbReference>
<dbReference type="AlphaFoldDB" id="A0AAN7WMI1"/>